<reference evidence="1 2" key="1">
    <citation type="journal article" date="2023" name="Hortic Res">
        <title>Pangenome of water caltrop reveals structural variations and asymmetric subgenome divergence after allopolyploidization.</title>
        <authorList>
            <person name="Zhang X."/>
            <person name="Chen Y."/>
            <person name="Wang L."/>
            <person name="Yuan Y."/>
            <person name="Fang M."/>
            <person name="Shi L."/>
            <person name="Lu R."/>
            <person name="Comes H.P."/>
            <person name="Ma Y."/>
            <person name="Chen Y."/>
            <person name="Huang G."/>
            <person name="Zhou Y."/>
            <person name="Zheng Z."/>
            <person name="Qiu Y."/>
        </authorList>
    </citation>
    <scope>NUCLEOTIDE SEQUENCE [LARGE SCALE GENOMIC DNA]</scope>
    <source>
        <tissue evidence="1">Roots</tissue>
    </source>
</reference>
<accession>A0AAN7KP44</accession>
<evidence type="ECO:0000313" key="2">
    <source>
        <dbReference type="Proteomes" id="UP001345219"/>
    </source>
</evidence>
<comment type="caution">
    <text evidence="1">The sequence shown here is derived from an EMBL/GenBank/DDBJ whole genome shotgun (WGS) entry which is preliminary data.</text>
</comment>
<keyword evidence="2" id="KW-1185">Reference proteome</keyword>
<evidence type="ECO:0000313" key="1">
    <source>
        <dbReference type="EMBL" id="KAK4770801.1"/>
    </source>
</evidence>
<sequence>MERLKPSEITMQWLKEHGNMWMGCLKSSFTCLYMESESVEMPSPLLTLIRKSRSG</sequence>
<dbReference type="Proteomes" id="UP001345219">
    <property type="component" value="Chromosome 24"/>
</dbReference>
<dbReference type="EMBL" id="JAXIOK010000005">
    <property type="protein sequence ID" value="KAK4770801.1"/>
    <property type="molecule type" value="Genomic_DNA"/>
</dbReference>
<protein>
    <submittedName>
        <fullName evidence="1">Uncharacterized protein</fullName>
    </submittedName>
</protein>
<organism evidence="1 2">
    <name type="scientific">Trapa incisa</name>
    <dbReference type="NCBI Taxonomy" id="236973"/>
    <lineage>
        <taxon>Eukaryota</taxon>
        <taxon>Viridiplantae</taxon>
        <taxon>Streptophyta</taxon>
        <taxon>Embryophyta</taxon>
        <taxon>Tracheophyta</taxon>
        <taxon>Spermatophyta</taxon>
        <taxon>Magnoliopsida</taxon>
        <taxon>eudicotyledons</taxon>
        <taxon>Gunneridae</taxon>
        <taxon>Pentapetalae</taxon>
        <taxon>rosids</taxon>
        <taxon>malvids</taxon>
        <taxon>Myrtales</taxon>
        <taxon>Lythraceae</taxon>
        <taxon>Trapa</taxon>
    </lineage>
</organism>
<proteinExistence type="predicted"/>
<dbReference type="AlphaFoldDB" id="A0AAN7KP44"/>
<gene>
    <name evidence="1" type="ORF">SAY87_031333</name>
</gene>
<name>A0AAN7KP44_9MYRT</name>